<keyword evidence="2" id="KW-0973">c-di-GMP</keyword>
<dbReference type="InterPro" id="IPR000160">
    <property type="entry name" value="GGDEF_dom"/>
</dbReference>
<dbReference type="SMART" id="SM00091">
    <property type="entry name" value="PAS"/>
    <property type="match status" value="1"/>
</dbReference>
<proteinExistence type="predicted"/>
<dbReference type="SUPFAM" id="SSF55073">
    <property type="entry name" value="Nucleotide cyclase"/>
    <property type="match status" value="1"/>
</dbReference>
<dbReference type="InterPro" id="IPR000700">
    <property type="entry name" value="PAS-assoc_C"/>
</dbReference>
<feature type="transmembrane region" description="Helical" evidence="3">
    <location>
        <begin position="29"/>
        <end position="50"/>
    </location>
</feature>
<dbReference type="InterPro" id="IPR043128">
    <property type="entry name" value="Rev_trsase/Diguanyl_cyclase"/>
</dbReference>
<evidence type="ECO:0000259" key="5">
    <source>
        <dbReference type="PROSITE" id="PS50113"/>
    </source>
</evidence>
<feature type="domain" description="PAC" evidence="5">
    <location>
        <begin position="144"/>
        <end position="196"/>
    </location>
</feature>
<dbReference type="PROSITE" id="PS50113">
    <property type="entry name" value="PAC"/>
    <property type="match status" value="1"/>
</dbReference>
<evidence type="ECO:0000259" key="7">
    <source>
        <dbReference type="PROSITE" id="PS50887"/>
    </source>
</evidence>
<comment type="caution">
    <text evidence="8">The sequence shown here is derived from an EMBL/GenBank/DDBJ whole genome shotgun (WGS) entry which is preliminary data.</text>
</comment>
<evidence type="ECO:0000313" key="8">
    <source>
        <dbReference type="EMBL" id="TWH76139.1"/>
    </source>
</evidence>
<dbReference type="PROSITE" id="PS50112">
    <property type="entry name" value="PAS"/>
    <property type="match status" value="1"/>
</dbReference>
<feature type="domain" description="EAL" evidence="6">
    <location>
        <begin position="365"/>
        <end position="619"/>
    </location>
</feature>
<evidence type="ECO:0000256" key="1">
    <source>
        <dbReference type="ARBA" id="ARBA00012282"/>
    </source>
</evidence>
<dbReference type="Gene3D" id="3.30.70.270">
    <property type="match status" value="1"/>
</dbReference>
<keyword evidence="3" id="KW-0472">Membrane</keyword>
<dbReference type="FunFam" id="3.20.20.450:FF:000001">
    <property type="entry name" value="Cyclic di-GMP phosphodiesterase yahA"/>
    <property type="match status" value="1"/>
</dbReference>
<dbReference type="Proteomes" id="UP000319627">
    <property type="component" value="Unassembled WGS sequence"/>
</dbReference>
<name>A0A562IYQ6_9GAMM</name>
<dbReference type="GO" id="GO:0071111">
    <property type="term" value="F:cyclic-guanylate-specific phosphodiesterase activity"/>
    <property type="evidence" value="ECO:0007669"/>
    <property type="project" value="UniProtKB-EC"/>
</dbReference>
<evidence type="ECO:0000259" key="4">
    <source>
        <dbReference type="PROSITE" id="PS50112"/>
    </source>
</evidence>
<feature type="domain" description="GGDEF" evidence="7">
    <location>
        <begin position="224"/>
        <end position="356"/>
    </location>
</feature>
<organism evidence="8 9">
    <name type="scientific">Azomonas agilis</name>
    <dbReference type="NCBI Taxonomy" id="116849"/>
    <lineage>
        <taxon>Bacteria</taxon>
        <taxon>Pseudomonadati</taxon>
        <taxon>Pseudomonadota</taxon>
        <taxon>Gammaproteobacteria</taxon>
        <taxon>Pseudomonadales</taxon>
        <taxon>Pseudomonadaceae</taxon>
        <taxon>Azomonas</taxon>
    </lineage>
</organism>
<dbReference type="InterPro" id="IPR000014">
    <property type="entry name" value="PAS"/>
</dbReference>
<dbReference type="InterPro" id="IPR035919">
    <property type="entry name" value="EAL_sf"/>
</dbReference>
<gene>
    <name evidence="8" type="ORF">LX59_01058</name>
</gene>
<dbReference type="NCBIfam" id="TIGR00229">
    <property type="entry name" value="sensory_box"/>
    <property type="match status" value="1"/>
</dbReference>
<accession>A0A562IYQ6</accession>
<reference evidence="8 9" key="1">
    <citation type="submission" date="2019-07" db="EMBL/GenBank/DDBJ databases">
        <title>Genomic Encyclopedia of Type Strains, Phase I: the one thousand microbial genomes (KMG-I) project.</title>
        <authorList>
            <person name="Kyrpides N."/>
        </authorList>
    </citation>
    <scope>NUCLEOTIDE SEQUENCE [LARGE SCALE GENOMIC DNA]</scope>
    <source>
        <strain evidence="8 9">DSM 375</strain>
    </source>
</reference>
<keyword evidence="3" id="KW-1133">Transmembrane helix</keyword>
<dbReference type="PROSITE" id="PS50887">
    <property type="entry name" value="GGDEF"/>
    <property type="match status" value="1"/>
</dbReference>
<dbReference type="SUPFAM" id="SSF141868">
    <property type="entry name" value="EAL domain-like"/>
    <property type="match status" value="1"/>
</dbReference>
<keyword evidence="9" id="KW-1185">Reference proteome</keyword>
<dbReference type="PROSITE" id="PS50883">
    <property type="entry name" value="EAL"/>
    <property type="match status" value="1"/>
</dbReference>
<feature type="domain" description="PAS" evidence="4">
    <location>
        <begin position="78"/>
        <end position="117"/>
    </location>
</feature>
<dbReference type="PANTHER" id="PTHR44757">
    <property type="entry name" value="DIGUANYLATE CYCLASE DGCP"/>
    <property type="match status" value="1"/>
</dbReference>
<dbReference type="InterPro" id="IPR001633">
    <property type="entry name" value="EAL_dom"/>
</dbReference>
<dbReference type="Pfam" id="PF00990">
    <property type="entry name" value="GGDEF"/>
    <property type="match status" value="1"/>
</dbReference>
<evidence type="ECO:0000256" key="2">
    <source>
        <dbReference type="ARBA" id="ARBA00022636"/>
    </source>
</evidence>
<dbReference type="Pfam" id="PF00563">
    <property type="entry name" value="EAL"/>
    <property type="match status" value="1"/>
</dbReference>
<dbReference type="PANTHER" id="PTHR44757:SF2">
    <property type="entry name" value="BIOFILM ARCHITECTURE MAINTENANCE PROTEIN MBAA"/>
    <property type="match status" value="1"/>
</dbReference>
<dbReference type="NCBIfam" id="TIGR00254">
    <property type="entry name" value="GGDEF"/>
    <property type="match status" value="1"/>
</dbReference>
<dbReference type="CDD" id="cd01948">
    <property type="entry name" value="EAL"/>
    <property type="match status" value="1"/>
</dbReference>
<dbReference type="InterPro" id="IPR035965">
    <property type="entry name" value="PAS-like_dom_sf"/>
</dbReference>
<dbReference type="Pfam" id="PF13426">
    <property type="entry name" value="PAS_9"/>
    <property type="match status" value="1"/>
</dbReference>
<dbReference type="Gene3D" id="3.30.450.20">
    <property type="entry name" value="PAS domain"/>
    <property type="match status" value="1"/>
</dbReference>
<sequence length="625" mass="70268">MCLTYTVLAFGWVVSSSYLLELIFAQPVWVIQIIQGFTLVIFTAVLVYWLGRRYLDLMDMQREVRRSQEVYLRDAAAVFESTQEGVVVTDAHQCIIHINKALCQITGYEKSEVLGKTPKLFSSGLHDKAFYQKMWHALNQEGFWSGEIWNRRKSGEVYPEWQNIRVVHDDLGQVLHYVAVFSDLSSIKRSQQELAYLAHYDQLVELPNRLLFIELLSKELEGSSTGALLLIDLDRFKDVNESLGHSFGDALLQHVGNRLRQYQQNGMVLARLGGDEFALLCGNTHTERAATLATQLLEVLGQPFYVQEHELCVSASIGIVMYPNDAQGVEQLLGNADSALFKAKACGRSTYAFYSQEMTTQALQRVELAPALRQALEQHQLIAYYQPLHLLPKGEIIGFEALVRWRHPERGLISPALFIPVAEENDLIGAIDYWMLEQACQQMRQWLDQGRNVEFIGVNISSRLFHRGELDQRIADLLATTGLEPQHLALEITESAVMQDADAAMVLLERLRNLGVRLAIDDFGTGYSSLQRLKHMKVHKLKIDQGFIAGLPQDAEDAAITRSVIGLAHNLGLQVVAEGVENAQQTAFLLNNGCDLVQGYGFGRPVPAAEVDWDPISVSRMLQAK</sequence>
<dbReference type="Gene3D" id="3.20.20.450">
    <property type="entry name" value="EAL domain"/>
    <property type="match status" value="1"/>
</dbReference>
<dbReference type="EC" id="3.1.4.52" evidence="1"/>
<dbReference type="InterPro" id="IPR052155">
    <property type="entry name" value="Biofilm_reg_signaling"/>
</dbReference>
<dbReference type="InterPro" id="IPR029787">
    <property type="entry name" value="Nucleotide_cyclase"/>
</dbReference>
<dbReference type="AlphaFoldDB" id="A0A562IYQ6"/>
<keyword evidence="3" id="KW-0812">Transmembrane</keyword>
<protein>
    <recommendedName>
        <fullName evidence="1">cyclic-guanylate-specific phosphodiesterase</fullName>
        <ecNumber evidence="1">3.1.4.52</ecNumber>
    </recommendedName>
</protein>
<evidence type="ECO:0000256" key="3">
    <source>
        <dbReference type="SAM" id="Phobius"/>
    </source>
</evidence>
<dbReference type="EMBL" id="VLKG01000003">
    <property type="protein sequence ID" value="TWH76139.1"/>
    <property type="molecule type" value="Genomic_DNA"/>
</dbReference>
<evidence type="ECO:0000259" key="6">
    <source>
        <dbReference type="PROSITE" id="PS50883"/>
    </source>
</evidence>
<dbReference type="SUPFAM" id="SSF55785">
    <property type="entry name" value="PYP-like sensor domain (PAS domain)"/>
    <property type="match status" value="1"/>
</dbReference>
<dbReference type="SMART" id="SM00267">
    <property type="entry name" value="GGDEF"/>
    <property type="match status" value="1"/>
</dbReference>
<dbReference type="CDD" id="cd01949">
    <property type="entry name" value="GGDEF"/>
    <property type="match status" value="1"/>
</dbReference>
<dbReference type="SMART" id="SM00052">
    <property type="entry name" value="EAL"/>
    <property type="match status" value="1"/>
</dbReference>
<dbReference type="CDD" id="cd00130">
    <property type="entry name" value="PAS"/>
    <property type="match status" value="1"/>
</dbReference>
<evidence type="ECO:0000313" key="9">
    <source>
        <dbReference type="Proteomes" id="UP000319627"/>
    </source>
</evidence>